<feature type="domain" description="RRM" evidence="4">
    <location>
        <begin position="293"/>
        <end position="366"/>
    </location>
</feature>
<dbReference type="OrthoDB" id="439808at2759"/>
<evidence type="ECO:0000259" key="4">
    <source>
        <dbReference type="PROSITE" id="PS50102"/>
    </source>
</evidence>
<feature type="region of interest" description="Disordered" evidence="3">
    <location>
        <begin position="469"/>
        <end position="765"/>
    </location>
</feature>
<dbReference type="InterPro" id="IPR035979">
    <property type="entry name" value="RBD_domain_sf"/>
</dbReference>
<dbReference type="GO" id="GO:0003723">
    <property type="term" value="F:RNA binding"/>
    <property type="evidence" value="ECO:0007669"/>
    <property type="project" value="UniProtKB-UniRule"/>
</dbReference>
<accession>A0A316U9U9</accession>
<feature type="compositionally biased region" description="Polar residues" evidence="3">
    <location>
        <begin position="191"/>
        <end position="201"/>
    </location>
</feature>
<feature type="compositionally biased region" description="Low complexity" evidence="3">
    <location>
        <begin position="469"/>
        <end position="486"/>
    </location>
</feature>
<feature type="compositionally biased region" description="Polar residues" evidence="3">
    <location>
        <begin position="606"/>
        <end position="616"/>
    </location>
</feature>
<dbReference type="GeneID" id="37014172"/>
<feature type="compositionally biased region" description="Low complexity" evidence="3">
    <location>
        <begin position="48"/>
        <end position="71"/>
    </location>
</feature>
<evidence type="ECO:0000256" key="3">
    <source>
        <dbReference type="SAM" id="MobiDB-lite"/>
    </source>
</evidence>
<dbReference type="Gene3D" id="3.30.70.330">
    <property type="match status" value="2"/>
</dbReference>
<organism evidence="5 6">
    <name type="scientific">Pseudomicrostroma glucosiphilum</name>
    <dbReference type="NCBI Taxonomy" id="1684307"/>
    <lineage>
        <taxon>Eukaryota</taxon>
        <taxon>Fungi</taxon>
        <taxon>Dikarya</taxon>
        <taxon>Basidiomycota</taxon>
        <taxon>Ustilaginomycotina</taxon>
        <taxon>Exobasidiomycetes</taxon>
        <taxon>Microstromatales</taxon>
        <taxon>Microstromatales incertae sedis</taxon>
        <taxon>Pseudomicrostroma</taxon>
    </lineage>
</organism>
<keyword evidence="6" id="KW-1185">Reference proteome</keyword>
<feature type="compositionally biased region" description="Pro residues" evidence="3">
    <location>
        <begin position="206"/>
        <end position="217"/>
    </location>
</feature>
<reference evidence="5 6" key="1">
    <citation type="journal article" date="2018" name="Mol. Biol. Evol.">
        <title>Broad Genomic Sampling Reveals a Smut Pathogenic Ancestry of the Fungal Clade Ustilaginomycotina.</title>
        <authorList>
            <person name="Kijpornyongpan T."/>
            <person name="Mondo S.J."/>
            <person name="Barry K."/>
            <person name="Sandor L."/>
            <person name="Lee J."/>
            <person name="Lipzen A."/>
            <person name="Pangilinan J."/>
            <person name="LaButti K."/>
            <person name="Hainaut M."/>
            <person name="Henrissat B."/>
            <person name="Grigoriev I.V."/>
            <person name="Spatafora J.W."/>
            <person name="Aime M.C."/>
        </authorList>
    </citation>
    <scope>NUCLEOTIDE SEQUENCE [LARGE SCALE GENOMIC DNA]</scope>
    <source>
        <strain evidence="5 6">MCA 4718</strain>
    </source>
</reference>
<evidence type="ECO:0000256" key="2">
    <source>
        <dbReference type="PROSITE-ProRule" id="PRU00176"/>
    </source>
</evidence>
<dbReference type="PANTHER" id="PTHR23189">
    <property type="entry name" value="RNA RECOGNITION MOTIF-CONTAINING"/>
    <property type="match status" value="1"/>
</dbReference>
<dbReference type="EMBL" id="KZ819326">
    <property type="protein sequence ID" value="PWN21183.1"/>
    <property type="molecule type" value="Genomic_DNA"/>
</dbReference>
<feature type="compositionally biased region" description="Low complexity" evidence="3">
    <location>
        <begin position="617"/>
        <end position="652"/>
    </location>
</feature>
<dbReference type="SUPFAM" id="SSF54928">
    <property type="entry name" value="RNA-binding domain, RBD"/>
    <property type="match status" value="1"/>
</dbReference>
<name>A0A316U9U9_9BASI</name>
<sequence length="765" mass="77869">MPPRHHPYSGYDAAGGQASGSGPRRGGPAGRGDRGRGGHHFSGPVHSAPPGQAGSPYGSSPPSSDSSSYPQVPQTSSTAPLRLGFGSPTRPGPPPPSSLPPAPGRPPIHLDGGFSRPPIHLGGMRPPPPGPGVPHQYPPPSPSQPPHYPSGPPPHPPPPHMSQQPHHQTGATGNDYGQRRSVSHDPYAVSDYSNPYTQPQVSGYPPNRPPPPGPPTGPQGTSPYPAYPPQVNFNNVDAANREPSFGADRSRGGPDRRAGAEPYNRDGTFPRHPPGGPGSKDQDPRTADEKPCRTLFIRSLDNSTSPESIRHHFLQFGEIKTFFDMIAKKGMCFVTFFDLRGAEWAKNTCHGQDFNGRRMDVHYSLPKNTDTSKRCDRDQNQGTLFMLLKRLARALTDDEFKAIFSSFGEVKSVRRYKDQKNARFLEFYDSRACIAAHDGMGGQQYTDPVSGSGGEWDVKFAWDAQQIGKGNANAKGPAGGPPQATMAPPPAPPSSAGGWSPPPSGPYQQGGPPPMRPPPPGMGHEARPPPSGPGSGPGPGQYQPPGPVPGPYGYNDAGAAGRPPHAASPPQGPAQWGPARPPSAPPSAPSGPGGSASGGREDSTSRLEQAQKVQQLLASLSSGSSSSSSAGNSATPAATSSWQGGQASASGPSDGGTAGSGQSLPPNLAQLLAGVGGVSGGQPSQQQGADPRRSGAGSGTGGAGGGGGAAAAVGGGSNPSSGSGAGGGSSSAADAQQSIQRMLAMLGQQQGQSGSGSGGGGAAPR</sequence>
<feature type="compositionally biased region" description="Pro residues" evidence="3">
    <location>
        <begin position="125"/>
        <end position="160"/>
    </location>
</feature>
<feature type="region of interest" description="Disordered" evidence="3">
    <location>
        <begin position="1"/>
        <end position="289"/>
    </location>
</feature>
<feature type="domain" description="RRM" evidence="4">
    <location>
        <begin position="384"/>
        <end position="463"/>
    </location>
</feature>
<feature type="compositionally biased region" description="Pro residues" evidence="3">
    <location>
        <begin position="579"/>
        <end position="589"/>
    </location>
</feature>
<proteinExistence type="predicted"/>
<feature type="compositionally biased region" description="Gly residues" evidence="3">
    <location>
        <begin position="753"/>
        <end position="765"/>
    </location>
</feature>
<evidence type="ECO:0000256" key="1">
    <source>
        <dbReference type="ARBA" id="ARBA00022884"/>
    </source>
</evidence>
<keyword evidence="1 2" id="KW-0694">RNA-binding</keyword>
<dbReference type="Proteomes" id="UP000245942">
    <property type="component" value="Unassembled WGS sequence"/>
</dbReference>
<dbReference type="AlphaFoldDB" id="A0A316U9U9"/>
<gene>
    <name evidence="5" type="ORF">BCV69DRAFT_282677</name>
</gene>
<dbReference type="RefSeq" id="XP_025348343.1">
    <property type="nucleotide sequence ID" value="XM_025492438.1"/>
</dbReference>
<feature type="compositionally biased region" description="Gly residues" evidence="3">
    <location>
        <begin position="17"/>
        <end position="30"/>
    </location>
</feature>
<dbReference type="Pfam" id="PF00076">
    <property type="entry name" value="RRM_1"/>
    <property type="match status" value="2"/>
</dbReference>
<feature type="compositionally biased region" description="Basic and acidic residues" evidence="3">
    <location>
        <begin position="248"/>
        <end position="259"/>
    </location>
</feature>
<dbReference type="CDD" id="cd12276">
    <property type="entry name" value="RRM2_MEI2_EAR1_like"/>
    <property type="match status" value="1"/>
</dbReference>
<feature type="compositionally biased region" description="Pro residues" evidence="3">
    <location>
        <begin position="500"/>
        <end position="521"/>
    </location>
</feature>
<feature type="compositionally biased region" description="Basic and acidic residues" evidence="3">
    <location>
        <begin position="280"/>
        <end position="289"/>
    </location>
</feature>
<feature type="compositionally biased region" description="Pro residues" evidence="3">
    <location>
        <begin position="90"/>
        <end position="106"/>
    </location>
</feature>
<evidence type="ECO:0000313" key="6">
    <source>
        <dbReference type="Proteomes" id="UP000245942"/>
    </source>
</evidence>
<dbReference type="PROSITE" id="PS50102">
    <property type="entry name" value="RRM"/>
    <property type="match status" value="2"/>
</dbReference>
<dbReference type="InterPro" id="IPR000504">
    <property type="entry name" value="RRM_dom"/>
</dbReference>
<dbReference type="InterPro" id="IPR012677">
    <property type="entry name" value="Nucleotide-bd_a/b_plait_sf"/>
</dbReference>
<protein>
    <recommendedName>
        <fullName evidence="4">RRM domain-containing protein</fullName>
    </recommendedName>
</protein>
<feature type="compositionally biased region" description="Gly residues" evidence="3">
    <location>
        <begin position="696"/>
        <end position="729"/>
    </location>
</feature>
<evidence type="ECO:0000313" key="5">
    <source>
        <dbReference type="EMBL" id="PWN21183.1"/>
    </source>
</evidence>
<dbReference type="SMART" id="SM00360">
    <property type="entry name" value="RRM"/>
    <property type="match status" value="2"/>
</dbReference>